<accession>A0A2C5WWQ9</accession>
<comment type="caution">
    <text evidence="3">The sequence shown here is derived from an EMBL/GenBank/DDBJ whole genome shotgun (WGS) entry which is preliminary data.</text>
</comment>
<dbReference type="EMBL" id="APWK03000135">
    <property type="protein sequence ID" value="PHH50326.1"/>
    <property type="molecule type" value="Genomic_DNA"/>
</dbReference>
<feature type="compositionally biased region" description="Basic residues" evidence="1">
    <location>
        <begin position="303"/>
        <end position="319"/>
    </location>
</feature>
<feature type="compositionally biased region" description="Low complexity" evidence="1">
    <location>
        <begin position="235"/>
        <end position="251"/>
    </location>
</feature>
<evidence type="ECO:0000313" key="3">
    <source>
        <dbReference type="EMBL" id="PHH50326.1"/>
    </source>
</evidence>
<feature type="compositionally biased region" description="Basic residues" evidence="1">
    <location>
        <begin position="962"/>
        <end position="977"/>
    </location>
</feature>
<dbReference type="InterPro" id="IPR013088">
    <property type="entry name" value="Znf_NHR/GATA"/>
</dbReference>
<dbReference type="GO" id="GO:0006357">
    <property type="term" value="P:regulation of transcription by RNA polymerase II"/>
    <property type="evidence" value="ECO:0007669"/>
    <property type="project" value="TreeGrafter"/>
</dbReference>
<evidence type="ECO:0000313" key="4">
    <source>
        <dbReference type="Proteomes" id="UP000222788"/>
    </source>
</evidence>
<proteinExistence type="predicted"/>
<gene>
    <name evidence="3" type="ORF">CFIMG_006594RA</name>
</gene>
<feature type="region of interest" description="Disordered" evidence="1">
    <location>
        <begin position="757"/>
        <end position="810"/>
    </location>
</feature>
<feature type="domain" description="Ams2/SPT21 N-terminal" evidence="2">
    <location>
        <begin position="23"/>
        <end position="163"/>
    </location>
</feature>
<evidence type="ECO:0000259" key="2">
    <source>
        <dbReference type="Pfam" id="PF25823"/>
    </source>
</evidence>
<feature type="compositionally biased region" description="Polar residues" evidence="1">
    <location>
        <begin position="252"/>
        <end position="284"/>
    </location>
</feature>
<feature type="region of interest" description="Disordered" evidence="1">
    <location>
        <begin position="545"/>
        <end position="588"/>
    </location>
</feature>
<dbReference type="InterPro" id="IPR042403">
    <property type="entry name" value="Spt21/Ams2"/>
</dbReference>
<feature type="compositionally biased region" description="Polar residues" evidence="1">
    <location>
        <begin position="1161"/>
        <end position="1171"/>
    </location>
</feature>
<feature type="region of interest" description="Disordered" evidence="1">
    <location>
        <begin position="378"/>
        <end position="525"/>
    </location>
</feature>
<feature type="compositionally biased region" description="Polar residues" evidence="1">
    <location>
        <begin position="1102"/>
        <end position="1117"/>
    </location>
</feature>
<sequence>MTSPASNWQPAGQVPFQDGEMTVKVQQMGLKVHYTFDKLEQSRCLARLPQLIQVQTLYLDEKTTVGVVDLSLCLGAVAQGSPELINACTNPNSTIDYAVYVHDYSEPDAPLVGHGMLSGLVKNQDANGTDNLAMATGLVTRNMLAMFGKGVSHTLEVKMKFSESQKVPLITLRQTATMAASSEIQPSIENTLTSTGNAEWAMLVQSNPQLTAQLPHVPPPQQSHIPSIETTSRGPSPSVVPSRVASPAVASQLSRQNSFSLSTQRQLSRQGTPVDTAASTQQKPTAEGATPIDTTTNRPPSRTSRKRGTTGRPRGRPRKNPTPSEPNGNTSGYEEGTDDDPPLKRRATTMAVAKTVNSPFSSVPESLRVAASTSGSIRTFRPVGTPEPSATGHLQDVPRAPTPVPFGDNIRPRVSGSLRRTSTLNQEQSNSQLSVVQHEDARSPNELSAGAPTPLSEASTPDFGSSPPMPRTAQYLQHSSPTPSSPILPPMPPSTNDSGFMSGGLDDFPEDNRTTPRASSRKPANIMCRDKLVPVHVFRAASGEPVDYKGSENSHAKRKRAGTLTPGSNPAVMAAGPPPPRPHYPQQAPKMLLPRLQPAPQRPDHTTQSLLLPVVCNEPSSSHNGTPNTPAQQRVEAHDSDATPVQQQLHPQIPNGQLLSQPSLEKDIQVQSNTHVQPLVETSQSDHTNATTMPDLNFDLTTDINMFSVADESLLALGDAISFDKALADIHAQQSQTPLTDIMEPLPVTQPTDIPKEQQVQQPAVTPNADNIQQPLTKTSASRRPSKRKAPSPSTSTPHPTSFSEAPCPPSDVATLLLPLAATTSPPTARFNKNYVKKQAIKERLEQAIQNGEMPPFCNNCGAIETPTWRKVFVRECTGTPVYHEYSDKPGRVTAIEVTSRDDDQNPTGYRLMKKALGPEDDKTQWRDNLLCNPCGIWLCKNNKHRPKDRWEKDAERLGQERRRRGTGRAPVRKRKTASASFAMNNMSNYPVPTSESNIMTDPLAPNDNLSPIQEAQVTSRTVTANNTTMGISSIDAVLSNSGPTISQSVNSAPSASDSANQSQPSTAAPTPENEDFSGLGQTQRLLFPSQGNNNVKKEATQTHNGTSQSSVANTAPNQIDIDVQDSQSGNENRIGAEEQAITMLATSQPTLDDEIEALFSNGSPVSTINRPFTPPPPERSGVEFKTPSRPTPSHRPVTRSVSRSLRSEKSSQHSRTSPEAMPQTPSRTPRSSAISGLRVAESPSLRRSPRINRISRESGRKVLSIGGKHVEASMNDIDAALAEFSRSINDDVSSRQQNGDGSTTTLESLTNQWSPNKDWNSIFDVDMLHSLPQEDLDLLTKSLETSHGDATV</sequence>
<feature type="compositionally biased region" description="Pro residues" evidence="1">
    <location>
        <begin position="483"/>
        <end position="493"/>
    </location>
</feature>
<dbReference type="GO" id="GO:0008270">
    <property type="term" value="F:zinc ion binding"/>
    <property type="evidence" value="ECO:0007669"/>
    <property type="project" value="InterPro"/>
</dbReference>
<feature type="compositionally biased region" description="Polar residues" evidence="1">
    <location>
        <begin position="222"/>
        <end position="234"/>
    </location>
</feature>
<dbReference type="OrthoDB" id="3199820at2759"/>
<feature type="compositionally biased region" description="Polar residues" evidence="1">
    <location>
        <begin position="1224"/>
        <end position="1235"/>
    </location>
</feature>
<feature type="region of interest" description="Disordered" evidence="1">
    <location>
        <begin position="1095"/>
        <end position="1117"/>
    </location>
</feature>
<feature type="region of interest" description="Disordered" evidence="1">
    <location>
        <begin position="1161"/>
        <end position="1254"/>
    </location>
</feature>
<feature type="compositionally biased region" description="Polar residues" evidence="1">
    <location>
        <begin position="1295"/>
        <end position="1311"/>
    </location>
</feature>
<protein>
    <recommendedName>
        <fullName evidence="2">Ams2/SPT21 N-terminal domain-containing protein</fullName>
    </recommendedName>
</protein>
<dbReference type="GO" id="GO:0030466">
    <property type="term" value="P:silent mating-type cassette heterochromatin formation"/>
    <property type="evidence" value="ECO:0007669"/>
    <property type="project" value="TreeGrafter"/>
</dbReference>
<dbReference type="STRING" id="1035309.A0A2C5WWQ9"/>
<reference evidence="3 4" key="1">
    <citation type="journal article" date="2013" name="Fungal Biol.">
        <title>Analysis of microsatellite markers in the genome of the plant pathogen Ceratocystis fimbriata.</title>
        <authorList>
            <person name="Simpson M.C."/>
            <person name="Wilken P.M."/>
            <person name="Coetzee M.P."/>
            <person name="Wingfield M.J."/>
            <person name="Wingfield B.D."/>
        </authorList>
    </citation>
    <scope>NUCLEOTIDE SEQUENCE [LARGE SCALE GENOMIC DNA]</scope>
    <source>
        <strain evidence="3 4">CBS 114723</strain>
    </source>
</reference>
<dbReference type="PANTHER" id="PTHR39147">
    <property type="entry name" value="PROTEIN SPT21"/>
    <property type="match status" value="1"/>
</dbReference>
<feature type="region of interest" description="Disordered" evidence="1">
    <location>
        <begin position="946"/>
        <end position="1010"/>
    </location>
</feature>
<feature type="compositionally biased region" description="Polar residues" evidence="1">
    <location>
        <begin position="418"/>
        <end position="435"/>
    </location>
</feature>
<feature type="compositionally biased region" description="Basic and acidic residues" evidence="1">
    <location>
        <begin position="546"/>
        <end position="555"/>
    </location>
</feature>
<dbReference type="Proteomes" id="UP000222788">
    <property type="component" value="Unassembled WGS sequence"/>
</dbReference>
<feature type="region of interest" description="Disordered" evidence="1">
    <location>
        <begin position="1045"/>
        <end position="1079"/>
    </location>
</feature>
<dbReference type="PANTHER" id="PTHR39147:SF1">
    <property type="entry name" value="PROTEIN SPT21"/>
    <property type="match status" value="1"/>
</dbReference>
<feature type="compositionally biased region" description="Low complexity" evidence="1">
    <location>
        <begin position="791"/>
        <end position="802"/>
    </location>
</feature>
<feature type="region of interest" description="Disordered" evidence="1">
    <location>
        <begin position="1291"/>
        <end position="1311"/>
    </location>
</feature>
<feature type="compositionally biased region" description="Polar residues" evidence="1">
    <location>
        <begin position="1045"/>
        <end position="1069"/>
    </location>
</feature>
<dbReference type="SUPFAM" id="SSF57716">
    <property type="entry name" value="Glucocorticoid receptor-like (DNA-binding domain)"/>
    <property type="match status" value="1"/>
</dbReference>
<dbReference type="GO" id="GO:0000183">
    <property type="term" value="P:rDNA heterochromatin formation"/>
    <property type="evidence" value="ECO:0007669"/>
    <property type="project" value="TreeGrafter"/>
</dbReference>
<feature type="region of interest" description="Disordered" evidence="1">
    <location>
        <begin position="616"/>
        <end position="647"/>
    </location>
</feature>
<reference evidence="3 4" key="2">
    <citation type="journal article" date="2013" name="IMA Fungus">
        <title>IMA Genome-F 1: Ceratocystis fimbriata: Draft nuclear genome sequence for the plant pathogen, Ceratocystis fimbriata.</title>
        <authorList>
            <person name="Wilken P.M."/>
            <person name="Steenkamp E.T."/>
            <person name="Wingfield M.J."/>
            <person name="de Beer Z.W."/>
            <person name="Wingfield B.D."/>
        </authorList>
    </citation>
    <scope>NUCLEOTIDE SEQUENCE [LARGE SCALE GENOMIC DNA]</scope>
    <source>
        <strain evidence="3 4">CBS 114723</strain>
    </source>
</reference>
<dbReference type="Gene3D" id="3.30.50.10">
    <property type="entry name" value="Erythroid Transcription Factor GATA-1, subunit A"/>
    <property type="match status" value="1"/>
</dbReference>
<feature type="region of interest" description="Disordered" evidence="1">
    <location>
        <begin position="211"/>
        <end position="343"/>
    </location>
</feature>
<dbReference type="Pfam" id="PF25823">
    <property type="entry name" value="Ams2-SPT21_N"/>
    <property type="match status" value="1"/>
</dbReference>
<name>A0A2C5WWQ9_9PEZI</name>
<dbReference type="InterPro" id="IPR057725">
    <property type="entry name" value="Ams2-SPT21_N"/>
</dbReference>
<feature type="compositionally biased region" description="Polar residues" evidence="1">
    <location>
        <begin position="758"/>
        <end position="783"/>
    </location>
</feature>
<feature type="compositionally biased region" description="Basic and acidic residues" evidence="1">
    <location>
        <begin position="949"/>
        <end position="961"/>
    </location>
</feature>
<organism evidence="3 4">
    <name type="scientific">Ceratocystis fimbriata CBS 114723</name>
    <dbReference type="NCBI Taxonomy" id="1035309"/>
    <lineage>
        <taxon>Eukaryota</taxon>
        <taxon>Fungi</taxon>
        <taxon>Dikarya</taxon>
        <taxon>Ascomycota</taxon>
        <taxon>Pezizomycotina</taxon>
        <taxon>Sordariomycetes</taxon>
        <taxon>Hypocreomycetidae</taxon>
        <taxon>Microascales</taxon>
        <taxon>Ceratocystidaceae</taxon>
        <taxon>Ceratocystis</taxon>
    </lineage>
</organism>
<evidence type="ECO:0000256" key="1">
    <source>
        <dbReference type="SAM" id="MobiDB-lite"/>
    </source>
</evidence>
<feature type="compositionally biased region" description="Polar residues" evidence="1">
    <location>
        <begin position="978"/>
        <end position="1000"/>
    </location>
</feature>
<keyword evidence="4" id="KW-1185">Reference proteome</keyword>
<feature type="compositionally biased region" description="Polar residues" evidence="1">
    <location>
        <begin position="618"/>
        <end position="632"/>
    </location>
</feature>